<dbReference type="Proteomes" id="UP001500466">
    <property type="component" value="Unassembled WGS sequence"/>
</dbReference>
<evidence type="ECO:0000313" key="3">
    <source>
        <dbReference type="Proteomes" id="UP001500466"/>
    </source>
</evidence>
<comment type="caution">
    <text evidence="2">The sequence shown here is derived from an EMBL/GenBank/DDBJ whole genome shotgun (WGS) entry which is preliminary data.</text>
</comment>
<dbReference type="InterPro" id="IPR011944">
    <property type="entry name" value="Steroid_delta5-4_isomerase"/>
</dbReference>
<accession>A0ABP9H4S5</accession>
<feature type="domain" description="DUF4440" evidence="1">
    <location>
        <begin position="19"/>
        <end position="126"/>
    </location>
</feature>
<keyword evidence="3" id="KW-1185">Reference proteome</keyword>
<dbReference type="Gene3D" id="3.10.450.50">
    <property type="match status" value="1"/>
</dbReference>
<dbReference type="SUPFAM" id="SSF54427">
    <property type="entry name" value="NTF2-like"/>
    <property type="match status" value="1"/>
</dbReference>
<dbReference type="InterPro" id="IPR032710">
    <property type="entry name" value="NTF2-like_dom_sf"/>
</dbReference>
<protein>
    <recommendedName>
        <fullName evidence="1">DUF4440 domain-containing protein</fullName>
    </recommendedName>
</protein>
<dbReference type="NCBIfam" id="TIGR02246">
    <property type="entry name" value="SgcJ/EcaC family oxidoreductase"/>
    <property type="match status" value="1"/>
</dbReference>
<organism evidence="2 3">
    <name type="scientific">Yinghuangia aomiensis</name>
    <dbReference type="NCBI Taxonomy" id="676205"/>
    <lineage>
        <taxon>Bacteria</taxon>
        <taxon>Bacillati</taxon>
        <taxon>Actinomycetota</taxon>
        <taxon>Actinomycetes</taxon>
        <taxon>Kitasatosporales</taxon>
        <taxon>Streptomycetaceae</taxon>
        <taxon>Yinghuangia</taxon>
    </lineage>
</organism>
<dbReference type="Pfam" id="PF14534">
    <property type="entry name" value="DUF4440"/>
    <property type="match status" value="1"/>
</dbReference>
<sequence length="138" mass="14775">MSRPAVSTHAASSEDLPAIHDVFAEIQAGVGAFDADAVGGQFTANASLTTPAGQRFDGWEAINAHHRRQLADPVPGFRTRITVERVTFPTPDTAVVSVRQNASTAAGDFANAGTWVLVKQDNRWWVHTVHNTNIVATS</sequence>
<dbReference type="EMBL" id="BAABHS010000008">
    <property type="protein sequence ID" value="GAA4962195.1"/>
    <property type="molecule type" value="Genomic_DNA"/>
</dbReference>
<proteinExistence type="predicted"/>
<gene>
    <name evidence="2" type="ORF">GCM10023205_27390</name>
</gene>
<evidence type="ECO:0000313" key="2">
    <source>
        <dbReference type="EMBL" id="GAA4962195.1"/>
    </source>
</evidence>
<dbReference type="InterPro" id="IPR027843">
    <property type="entry name" value="DUF4440"/>
</dbReference>
<name>A0ABP9H4S5_9ACTN</name>
<evidence type="ECO:0000259" key="1">
    <source>
        <dbReference type="Pfam" id="PF14534"/>
    </source>
</evidence>
<reference evidence="3" key="1">
    <citation type="journal article" date="2019" name="Int. J. Syst. Evol. Microbiol.">
        <title>The Global Catalogue of Microorganisms (GCM) 10K type strain sequencing project: providing services to taxonomists for standard genome sequencing and annotation.</title>
        <authorList>
            <consortium name="The Broad Institute Genomics Platform"/>
            <consortium name="The Broad Institute Genome Sequencing Center for Infectious Disease"/>
            <person name="Wu L."/>
            <person name="Ma J."/>
        </authorList>
    </citation>
    <scope>NUCLEOTIDE SEQUENCE [LARGE SCALE GENOMIC DNA]</scope>
    <source>
        <strain evidence="3">JCM 17986</strain>
    </source>
</reference>